<evidence type="ECO:0000313" key="8">
    <source>
        <dbReference type="Proteomes" id="UP000803884"/>
    </source>
</evidence>
<feature type="transmembrane region" description="Helical" evidence="6">
    <location>
        <begin position="137"/>
        <end position="161"/>
    </location>
</feature>
<protein>
    <recommendedName>
        <fullName evidence="9">Amino acid transporter</fullName>
    </recommendedName>
</protein>
<reference evidence="7 8" key="1">
    <citation type="journal article" date="2020" name="Microbiol. Resour. Announc.">
        <title>Draft Genome Sequence of a Cladosporium Species Isolated from the Mesophotic Ascidian Didemnum maculosum.</title>
        <authorList>
            <person name="Gioti A."/>
            <person name="Siaperas R."/>
            <person name="Nikolaivits E."/>
            <person name="Le Goff G."/>
            <person name="Ouazzani J."/>
            <person name="Kotoulas G."/>
            <person name="Topakas E."/>
        </authorList>
    </citation>
    <scope>NUCLEOTIDE SEQUENCE [LARGE SCALE GENOMIC DNA]</scope>
    <source>
        <strain evidence="7 8">TM138-S3</strain>
    </source>
</reference>
<feature type="transmembrane region" description="Helical" evidence="6">
    <location>
        <begin position="90"/>
        <end position="109"/>
    </location>
</feature>
<dbReference type="Proteomes" id="UP000803884">
    <property type="component" value="Unassembled WGS sequence"/>
</dbReference>
<accession>A0AB34KTT4</accession>
<evidence type="ECO:0000256" key="2">
    <source>
        <dbReference type="ARBA" id="ARBA00022448"/>
    </source>
</evidence>
<feature type="transmembrane region" description="Helical" evidence="6">
    <location>
        <begin position="291"/>
        <end position="311"/>
    </location>
</feature>
<dbReference type="AlphaFoldDB" id="A0AB34KTT4"/>
<dbReference type="Gene3D" id="1.20.1740.10">
    <property type="entry name" value="Amino acid/polyamine transporter I"/>
    <property type="match status" value="1"/>
</dbReference>
<comment type="subcellular location">
    <subcellularLocation>
        <location evidence="1">Membrane</location>
        <topology evidence="1">Multi-pass membrane protein</topology>
    </subcellularLocation>
</comment>
<feature type="transmembrane region" description="Helical" evidence="6">
    <location>
        <begin position="250"/>
        <end position="270"/>
    </location>
</feature>
<dbReference type="GeneID" id="96005622"/>
<gene>
    <name evidence="7" type="ORF">WHR41_04178</name>
</gene>
<keyword evidence="5 6" id="KW-0472">Membrane</keyword>
<feature type="transmembrane region" description="Helical" evidence="6">
    <location>
        <begin position="331"/>
        <end position="364"/>
    </location>
</feature>
<proteinExistence type="predicted"/>
<feature type="transmembrane region" description="Helical" evidence="6">
    <location>
        <begin position="394"/>
        <end position="414"/>
    </location>
</feature>
<evidence type="ECO:0000256" key="3">
    <source>
        <dbReference type="ARBA" id="ARBA00022692"/>
    </source>
</evidence>
<evidence type="ECO:0000256" key="1">
    <source>
        <dbReference type="ARBA" id="ARBA00004141"/>
    </source>
</evidence>
<feature type="transmembrane region" description="Helical" evidence="6">
    <location>
        <begin position="55"/>
        <end position="84"/>
    </location>
</feature>
<dbReference type="GO" id="GO:0016020">
    <property type="term" value="C:membrane"/>
    <property type="evidence" value="ECO:0007669"/>
    <property type="project" value="UniProtKB-SubCell"/>
</dbReference>
<feature type="transmembrane region" description="Helical" evidence="6">
    <location>
        <begin position="211"/>
        <end position="230"/>
    </location>
</feature>
<sequence length="540" mass="59313">MSSRAVESKERVTVGEQNYESQDGAKSFVSAKYLGTEGDKAHMRILGRTQETRRVFTFITILGFGSTLIVTWEVLLTNIGLILVNGGTAGMFWGFLFVLVGWILVYLSLSEMSSMAPTSGGQYHWVSEFAPPRSQRFLSYIVGWLTFTGWQSAITAIGSLVAGAIQGLVALKNPDYGWERWHSTLLTIAVVTFCVFINVFVARRLPLVESLLALIHFGGLFIVIIVLWTLAPKNNAHDAFLQLSNQGGYASDGVSFMVGLLPLTLSLLGFDSQVHMSEEVEHSTKSIPRSIMYSTYINAFLGFMMVITLIFTWGDMAEISDSPYGWPFLSVFYNATGSTAATIAMTMLIILPLTGSVIACVATASRQIWAFARDNGVPFSATVRHIHPKSAIPINAIIISLIVCVLLSLINIGSTAALNAILALDLTALLASYIISISCVLLKRLKGERLPYREWSLGKAGLAINIAALCWLFPVLIFTLFPSQVPVTPDGMNWGSLLFGFMVLFATAYYVVKGGRTYISPRERLRRDLEDEITMSRATI</sequence>
<feature type="transmembrane region" description="Helical" evidence="6">
    <location>
        <begin position="420"/>
        <end position="442"/>
    </location>
</feature>
<dbReference type="EMBL" id="JAAQHG020000012">
    <property type="protein sequence ID" value="KAL1586926.1"/>
    <property type="molecule type" value="Genomic_DNA"/>
</dbReference>
<evidence type="ECO:0000256" key="4">
    <source>
        <dbReference type="ARBA" id="ARBA00022989"/>
    </source>
</evidence>
<name>A0AB34KTT4_9PEZI</name>
<feature type="transmembrane region" description="Helical" evidence="6">
    <location>
        <begin position="181"/>
        <end position="202"/>
    </location>
</feature>
<dbReference type="GO" id="GO:0022857">
    <property type="term" value="F:transmembrane transporter activity"/>
    <property type="evidence" value="ECO:0007669"/>
    <property type="project" value="InterPro"/>
</dbReference>
<evidence type="ECO:0000313" key="7">
    <source>
        <dbReference type="EMBL" id="KAL1586926.1"/>
    </source>
</evidence>
<dbReference type="PANTHER" id="PTHR45649">
    <property type="entry name" value="AMINO-ACID PERMEASE BAT1"/>
    <property type="match status" value="1"/>
</dbReference>
<feature type="transmembrane region" description="Helical" evidence="6">
    <location>
        <begin position="462"/>
        <end position="481"/>
    </location>
</feature>
<dbReference type="InterPro" id="IPR002293">
    <property type="entry name" value="AA/rel_permease1"/>
</dbReference>
<feature type="transmembrane region" description="Helical" evidence="6">
    <location>
        <begin position="493"/>
        <end position="512"/>
    </location>
</feature>
<dbReference type="PIRSF" id="PIRSF006060">
    <property type="entry name" value="AA_transporter"/>
    <property type="match status" value="1"/>
</dbReference>
<evidence type="ECO:0000256" key="6">
    <source>
        <dbReference type="SAM" id="Phobius"/>
    </source>
</evidence>
<keyword evidence="2" id="KW-0813">Transport</keyword>
<dbReference type="PANTHER" id="PTHR45649:SF41">
    <property type="entry name" value="TRANSPORTER, PUTATIVE (EUROFUNG)-RELATED"/>
    <property type="match status" value="1"/>
</dbReference>
<evidence type="ECO:0000256" key="5">
    <source>
        <dbReference type="ARBA" id="ARBA00023136"/>
    </source>
</evidence>
<keyword evidence="3 6" id="KW-0812">Transmembrane</keyword>
<dbReference type="Pfam" id="PF13520">
    <property type="entry name" value="AA_permease_2"/>
    <property type="match status" value="1"/>
</dbReference>
<organism evidence="7 8">
    <name type="scientific">Cladosporium halotolerans</name>
    <dbReference type="NCBI Taxonomy" id="1052096"/>
    <lineage>
        <taxon>Eukaryota</taxon>
        <taxon>Fungi</taxon>
        <taxon>Dikarya</taxon>
        <taxon>Ascomycota</taxon>
        <taxon>Pezizomycotina</taxon>
        <taxon>Dothideomycetes</taxon>
        <taxon>Dothideomycetidae</taxon>
        <taxon>Cladosporiales</taxon>
        <taxon>Cladosporiaceae</taxon>
        <taxon>Cladosporium</taxon>
    </lineage>
</organism>
<comment type="caution">
    <text evidence="7">The sequence shown here is derived from an EMBL/GenBank/DDBJ whole genome shotgun (WGS) entry which is preliminary data.</text>
</comment>
<evidence type="ECO:0008006" key="9">
    <source>
        <dbReference type="Google" id="ProtNLM"/>
    </source>
</evidence>
<keyword evidence="4 6" id="KW-1133">Transmembrane helix</keyword>
<keyword evidence="8" id="KW-1185">Reference proteome</keyword>
<dbReference type="RefSeq" id="XP_069230031.1">
    <property type="nucleotide sequence ID" value="XM_069372784.1"/>
</dbReference>